<feature type="binding site" evidence="6">
    <location>
        <begin position="89"/>
        <end position="91"/>
    </location>
    <ligand>
        <name>biotin</name>
        <dbReference type="ChEBI" id="CHEBI:57586"/>
    </ligand>
</feature>
<organism evidence="9 10">
    <name type="scientific">Aeromonas caviae</name>
    <name type="common">Aeromonas punctata</name>
    <dbReference type="NCBI Taxonomy" id="648"/>
    <lineage>
        <taxon>Bacteria</taxon>
        <taxon>Pseudomonadati</taxon>
        <taxon>Pseudomonadota</taxon>
        <taxon>Gammaproteobacteria</taxon>
        <taxon>Aeromonadales</taxon>
        <taxon>Aeromonadaceae</taxon>
        <taxon>Aeromonas</taxon>
    </lineage>
</organism>
<feature type="binding site" evidence="6">
    <location>
        <position position="183"/>
    </location>
    <ligand>
        <name>biotin</name>
        <dbReference type="ChEBI" id="CHEBI:57586"/>
    </ligand>
</feature>
<dbReference type="EC" id="6.3.4.15" evidence="6"/>
<dbReference type="InterPro" id="IPR030855">
    <property type="entry name" value="Bifunct_BirA"/>
</dbReference>
<keyword evidence="6" id="KW-0678">Repressor</keyword>
<evidence type="ECO:0000259" key="7">
    <source>
        <dbReference type="PROSITE" id="PS51733"/>
    </source>
</evidence>
<dbReference type="SUPFAM" id="SSF50037">
    <property type="entry name" value="C-terminal domain of transcriptional repressors"/>
    <property type="match status" value="1"/>
</dbReference>
<protein>
    <recommendedName>
        <fullName evidence="6">Bifunctional ligase/repressor BirA</fullName>
    </recommendedName>
    <alternativeName>
        <fullName evidence="6">Biotin operon repressor</fullName>
    </alternativeName>
    <alternativeName>
        <fullName evidence="6">Biotin--[acetyl-CoA-carboxylase] ligase</fullName>
        <ecNumber evidence="6">6.3.4.15</ecNumber>
    </alternativeName>
    <alternativeName>
        <fullName evidence="6">Biotin--protein ligase</fullName>
    </alternativeName>
    <alternativeName>
        <fullName evidence="6">Biotin-[acetyl-CoA carboxylase] synthetase</fullName>
    </alternativeName>
</protein>
<accession>A0A125Y786</accession>
<evidence type="ECO:0000256" key="3">
    <source>
        <dbReference type="ARBA" id="ARBA00022840"/>
    </source>
</evidence>
<dbReference type="InterPro" id="IPR011991">
    <property type="entry name" value="ArsR-like_HTH"/>
</dbReference>
<keyword evidence="1 6" id="KW-0436">Ligase</keyword>
<dbReference type="NCBIfam" id="NF008847">
    <property type="entry name" value="PRK11886.1-2"/>
    <property type="match status" value="1"/>
</dbReference>
<dbReference type="GO" id="GO:0006355">
    <property type="term" value="P:regulation of DNA-templated transcription"/>
    <property type="evidence" value="ECO:0007669"/>
    <property type="project" value="UniProtKB-UniRule"/>
</dbReference>
<sequence length="321" mass="34975">MTLTPVRQTLITLLSDGQFHSGEQLGERLGISRAAVSKHMAALKDLGLDLFSLTGKGYRLAVPMALYDEGRLQAEAPMAPVHCFPVIDSTNQYLLERVNTLSSGESCLAECQTAGRGRRGKPWVSPFGCQLILSMYWRLEQGMAAAMGLSLAVGVAVVEALESLGYPGVALKWPNDLYYQGRKLAGILVEMSGSAGASCHLVIGVGLNLAMPSREGEKIDQAWSELRHIQPELVDRNELAACVLLHLQQAMQTFEQTGLASFVESWNRLDHFAGQPVKLLMGEQVIRGIARGIDERGALRLETEEGLKLYLGGELSLRRGD</sequence>
<reference evidence="8" key="1">
    <citation type="submission" date="2021-07" db="EMBL/GenBank/DDBJ databases">
        <title>Draft genome sequence of carbapenem-resistant Aeromonas spp. in Japan.</title>
        <authorList>
            <person name="Maehana S."/>
            <person name="Suzuki M."/>
            <person name="Kitasato H."/>
        </authorList>
    </citation>
    <scope>NUCLEOTIDE SEQUENCE</scope>
    <source>
        <strain evidence="8">KAM348</strain>
    </source>
</reference>
<dbReference type="SUPFAM" id="SSF46785">
    <property type="entry name" value="Winged helix' DNA-binding domain"/>
    <property type="match status" value="1"/>
</dbReference>
<dbReference type="OrthoDB" id="9807064at2"/>
<comment type="function">
    <text evidence="6">Acts both as a biotin--[acetyl-CoA-carboxylase] ligase and a biotin-operon repressor. In the presence of ATP, BirA activates biotin to form the BirA-biotinyl-5'-adenylate (BirA-bio-5'-AMP or holoBirA) complex. HoloBirA can either transfer the biotinyl moiety to the biotin carboxyl carrier protein (BCCP) subunit of acetyl-CoA carboxylase, or bind to the biotin operator site and inhibit transcription of the operon.</text>
</comment>
<dbReference type="PROSITE" id="PS51733">
    <property type="entry name" value="BPL_LPL_CATALYTIC"/>
    <property type="match status" value="1"/>
</dbReference>
<dbReference type="GO" id="GO:0005737">
    <property type="term" value="C:cytoplasm"/>
    <property type="evidence" value="ECO:0007669"/>
    <property type="project" value="TreeGrafter"/>
</dbReference>
<feature type="domain" description="BPL/LPL catalytic" evidence="7">
    <location>
        <begin position="65"/>
        <end position="255"/>
    </location>
</feature>
<dbReference type="GO" id="GO:0003677">
    <property type="term" value="F:DNA binding"/>
    <property type="evidence" value="ECO:0007669"/>
    <property type="project" value="UniProtKB-UniRule"/>
</dbReference>
<dbReference type="EMBL" id="BPNL01000006">
    <property type="protein sequence ID" value="GJA53344.1"/>
    <property type="molecule type" value="Genomic_DNA"/>
</dbReference>
<evidence type="ECO:0000256" key="1">
    <source>
        <dbReference type="ARBA" id="ARBA00022598"/>
    </source>
</evidence>
<evidence type="ECO:0000256" key="4">
    <source>
        <dbReference type="ARBA" id="ARBA00023267"/>
    </source>
</evidence>
<dbReference type="InterPro" id="IPR036390">
    <property type="entry name" value="WH_DNA-bd_sf"/>
</dbReference>
<dbReference type="EMBL" id="CP110176">
    <property type="protein sequence ID" value="UZC85894.1"/>
    <property type="molecule type" value="Genomic_DNA"/>
</dbReference>
<name>A0A125Y786_AERCA</name>
<dbReference type="Gene3D" id="1.10.10.10">
    <property type="entry name" value="Winged helix-like DNA-binding domain superfamily/Winged helix DNA-binding domain"/>
    <property type="match status" value="1"/>
</dbReference>
<keyword evidence="6" id="KW-0804">Transcription</keyword>
<dbReference type="CDD" id="cd00090">
    <property type="entry name" value="HTH_ARSR"/>
    <property type="match status" value="1"/>
</dbReference>
<gene>
    <name evidence="6 9" type="primary">birA</name>
    <name evidence="8" type="ORF">KAM348_07670</name>
    <name evidence="9" type="ORF">OJY61_18990</name>
</gene>
<dbReference type="InterPro" id="IPR013196">
    <property type="entry name" value="HTH_11"/>
</dbReference>
<dbReference type="PANTHER" id="PTHR12835">
    <property type="entry name" value="BIOTIN PROTEIN LIGASE"/>
    <property type="match status" value="1"/>
</dbReference>
<dbReference type="Gene3D" id="3.30.930.10">
    <property type="entry name" value="Bira Bifunctional Protein, Domain 2"/>
    <property type="match status" value="1"/>
</dbReference>
<proteinExistence type="inferred from homology"/>
<keyword evidence="6" id="KW-0805">Transcription regulation</keyword>
<dbReference type="CDD" id="cd16442">
    <property type="entry name" value="BPL"/>
    <property type="match status" value="1"/>
</dbReference>
<dbReference type="InterPro" id="IPR036388">
    <property type="entry name" value="WH-like_DNA-bd_sf"/>
</dbReference>
<evidence type="ECO:0000256" key="5">
    <source>
        <dbReference type="ARBA" id="ARBA00047846"/>
    </source>
</evidence>
<keyword evidence="6" id="KW-0238">DNA-binding</keyword>
<keyword evidence="3 6" id="KW-0067">ATP-binding</keyword>
<dbReference type="PANTHER" id="PTHR12835:SF5">
    <property type="entry name" value="BIOTIN--PROTEIN LIGASE"/>
    <property type="match status" value="1"/>
</dbReference>
<dbReference type="GO" id="GO:0005524">
    <property type="term" value="F:ATP binding"/>
    <property type="evidence" value="ECO:0007669"/>
    <property type="project" value="UniProtKB-UniRule"/>
</dbReference>
<dbReference type="RefSeq" id="WP_042016250.1">
    <property type="nucleotide sequence ID" value="NZ_AP019195.1"/>
</dbReference>
<keyword evidence="4 6" id="KW-0092">Biotin</keyword>
<dbReference type="Pfam" id="PF08279">
    <property type="entry name" value="HTH_11"/>
    <property type="match status" value="1"/>
</dbReference>
<evidence type="ECO:0000256" key="2">
    <source>
        <dbReference type="ARBA" id="ARBA00022741"/>
    </source>
</evidence>
<dbReference type="NCBIfam" id="TIGR00121">
    <property type="entry name" value="birA_ligase"/>
    <property type="match status" value="1"/>
</dbReference>
<dbReference type="AlphaFoldDB" id="A0A125Y786"/>
<dbReference type="GeneID" id="48820614"/>
<evidence type="ECO:0000256" key="6">
    <source>
        <dbReference type="HAMAP-Rule" id="MF_00978"/>
    </source>
</evidence>
<dbReference type="InterPro" id="IPR004408">
    <property type="entry name" value="Biotin_CoA_COase_ligase"/>
</dbReference>
<feature type="binding site" evidence="6">
    <location>
        <position position="112"/>
    </location>
    <ligand>
        <name>biotin</name>
        <dbReference type="ChEBI" id="CHEBI:57586"/>
    </ligand>
</feature>
<dbReference type="InterPro" id="IPR008988">
    <property type="entry name" value="Transcriptional_repressor_C"/>
</dbReference>
<evidence type="ECO:0000313" key="9">
    <source>
        <dbReference type="EMBL" id="UZC85894.1"/>
    </source>
</evidence>
<dbReference type="Pfam" id="PF02237">
    <property type="entry name" value="BPL_C"/>
    <property type="match status" value="1"/>
</dbReference>
<keyword evidence="2 6" id="KW-0547">Nucleotide-binding</keyword>
<dbReference type="InterPro" id="IPR045864">
    <property type="entry name" value="aa-tRNA-synth_II/BPL/LPL"/>
</dbReference>
<feature type="binding site" evidence="6">
    <location>
        <begin position="116"/>
        <end position="118"/>
    </location>
    <ligand>
        <name>biotin</name>
        <dbReference type="ChEBI" id="CHEBI:57586"/>
    </ligand>
</feature>
<dbReference type="InterPro" id="IPR004143">
    <property type="entry name" value="BPL_LPL_catalytic"/>
</dbReference>
<evidence type="ECO:0000313" key="8">
    <source>
        <dbReference type="EMBL" id="GJA53344.1"/>
    </source>
</evidence>
<evidence type="ECO:0000313" key="10">
    <source>
        <dbReference type="Proteomes" id="UP001163285"/>
    </source>
</evidence>
<dbReference type="Pfam" id="PF03099">
    <property type="entry name" value="BPL_LplA_LipB"/>
    <property type="match status" value="1"/>
</dbReference>
<comment type="catalytic activity">
    <reaction evidence="5 6">
        <text>biotin + L-lysyl-[protein] + ATP = N(6)-biotinyl-L-lysyl-[protein] + AMP + diphosphate + H(+)</text>
        <dbReference type="Rhea" id="RHEA:11756"/>
        <dbReference type="Rhea" id="RHEA-COMP:9752"/>
        <dbReference type="Rhea" id="RHEA-COMP:10505"/>
        <dbReference type="ChEBI" id="CHEBI:15378"/>
        <dbReference type="ChEBI" id="CHEBI:29969"/>
        <dbReference type="ChEBI" id="CHEBI:30616"/>
        <dbReference type="ChEBI" id="CHEBI:33019"/>
        <dbReference type="ChEBI" id="CHEBI:57586"/>
        <dbReference type="ChEBI" id="CHEBI:83144"/>
        <dbReference type="ChEBI" id="CHEBI:456215"/>
        <dbReference type="EC" id="6.3.4.15"/>
    </reaction>
</comment>
<dbReference type="Gene3D" id="2.30.30.100">
    <property type="match status" value="1"/>
</dbReference>
<feature type="DNA-binding region" description="H-T-H motif" evidence="6">
    <location>
        <begin position="22"/>
        <end position="41"/>
    </location>
</feature>
<dbReference type="HAMAP" id="MF_00978">
    <property type="entry name" value="Bifunct_BirA"/>
    <property type="match status" value="1"/>
</dbReference>
<dbReference type="Proteomes" id="UP000887009">
    <property type="component" value="Unassembled WGS sequence"/>
</dbReference>
<dbReference type="InterPro" id="IPR003142">
    <property type="entry name" value="BPL_C"/>
</dbReference>
<dbReference type="GO" id="GO:0004077">
    <property type="term" value="F:biotin--[biotin carboxyl-carrier protein] ligase activity"/>
    <property type="evidence" value="ECO:0007669"/>
    <property type="project" value="UniProtKB-UniRule"/>
</dbReference>
<dbReference type="SUPFAM" id="SSF55681">
    <property type="entry name" value="Class II aaRS and biotin synthetases"/>
    <property type="match status" value="1"/>
</dbReference>
<dbReference type="Proteomes" id="UP001163285">
    <property type="component" value="Chromosome"/>
</dbReference>
<comment type="similarity">
    <text evidence="6">Belongs to the biotin--protein ligase family.</text>
</comment>
<reference evidence="9" key="2">
    <citation type="submission" date="2023-04" db="EMBL/GenBank/DDBJ databases">
        <title>Whole Genome Sequence of Multi-drug resistant Aeromonas caviae as a gut pathogen in newborn.</title>
        <authorList>
            <person name="Jadhav S.V."/>
            <person name="Saroj S.D."/>
            <person name="Saha U.B."/>
            <person name="Sen S."/>
            <person name="Kher A."/>
        </authorList>
    </citation>
    <scope>NUCLEOTIDE SEQUENCE</scope>
    <source>
        <strain evidence="9">SVJ23</strain>
    </source>
</reference>